<evidence type="ECO:0000256" key="2">
    <source>
        <dbReference type="ARBA" id="ARBA00023125"/>
    </source>
</evidence>
<dbReference type="Pfam" id="PF08220">
    <property type="entry name" value="HTH_DeoR"/>
    <property type="match status" value="1"/>
</dbReference>
<dbReference type="EMBL" id="BOOG01000034">
    <property type="protein sequence ID" value="GIH71335.1"/>
    <property type="molecule type" value="Genomic_DNA"/>
</dbReference>
<dbReference type="Gene3D" id="3.40.50.1360">
    <property type="match status" value="1"/>
</dbReference>
<dbReference type="PROSITE" id="PS51000">
    <property type="entry name" value="HTH_DEOR_2"/>
    <property type="match status" value="1"/>
</dbReference>
<dbReference type="InterPro" id="IPR014036">
    <property type="entry name" value="DeoR-like_C"/>
</dbReference>
<sequence>MTSHERWNALLAILARDGKVEVEAVAAELGVSAATIRRDLDHLSRQQMLTRTRGGAVVNAISYDLPLQYKAARHAPEKHRIAAAAAALVPPGSIVGLNGGTTTTEVARSLASRADPGPPSGEPGLTVVTNALNIANELVVRRHVKLVVTGGVALPASYELIGSLADGVLQGITLDYAILGVDALDPERGAFAHHEGEAGINRLMAAQARHVIVVTDSSKLGTRAFARICSCDAIDTLVTDRDATPEIVKAFTRAGVDVIEA</sequence>
<dbReference type="InterPro" id="IPR037171">
    <property type="entry name" value="NagB/RpiA_transferase-like"/>
</dbReference>
<keyword evidence="3" id="KW-0804">Transcription</keyword>
<dbReference type="SUPFAM" id="SSF100950">
    <property type="entry name" value="NagB/RpiA/CoA transferase-like"/>
    <property type="match status" value="1"/>
</dbReference>
<dbReference type="InterPro" id="IPR036388">
    <property type="entry name" value="WH-like_DNA-bd_sf"/>
</dbReference>
<accession>A0A8J3RAK3</accession>
<keyword evidence="2" id="KW-0238">DNA-binding</keyword>
<dbReference type="PROSITE" id="PS00894">
    <property type="entry name" value="HTH_DEOR_1"/>
    <property type="match status" value="1"/>
</dbReference>
<keyword evidence="1" id="KW-0805">Transcription regulation</keyword>
<protein>
    <submittedName>
        <fullName evidence="5">Transcriptional regulator</fullName>
    </submittedName>
</protein>
<dbReference type="RefSeq" id="WP_204017041.1">
    <property type="nucleotide sequence ID" value="NZ_BOOG01000034.1"/>
</dbReference>
<dbReference type="AlphaFoldDB" id="A0A8J3RAK3"/>
<dbReference type="SMART" id="SM01134">
    <property type="entry name" value="DeoRC"/>
    <property type="match status" value="1"/>
</dbReference>
<comment type="caution">
    <text evidence="5">The sequence shown here is derived from an EMBL/GenBank/DDBJ whole genome shotgun (WGS) entry which is preliminary data.</text>
</comment>
<dbReference type="GO" id="GO:0003677">
    <property type="term" value="F:DNA binding"/>
    <property type="evidence" value="ECO:0007669"/>
    <property type="project" value="UniProtKB-KW"/>
</dbReference>
<dbReference type="InterPro" id="IPR001034">
    <property type="entry name" value="DeoR_HTH"/>
</dbReference>
<dbReference type="GO" id="GO:0003700">
    <property type="term" value="F:DNA-binding transcription factor activity"/>
    <property type="evidence" value="ECO:0007669"/>
    <property type="project" value="InterPro"/>
</dbReference>
<name>A0A8J3RAK3_9ACTN</name>
<dbReference type="PANTHER" id="PTHR30363:SF44">
    <property type="entry name" value="AGA OPERON TRANSCRIPTIONAL REPRESSOR-RELATED"/>
    <property type="match status" value="1"/>
</dbReference>
<dbReference type="PRINTS" id="PR00037">
    <property type="entry name" value="HTHLACR"/>
</dbReference>
<dbReference type="PANTHER" id="PTHR30363">
    <property type="entry name" value="HTH-TYPE TRANSCRIPTIONAL REGULATOR SRLR-RELATED"/>
    <property type="match status" value="1"/>
</dbReference>
<evidence type="ECO:0000313" key="6">
    <source>
        <dbReference type="Proteomes" id="UP000610966"/>
    </source>
</evidence>
<dbReference type="InterPro" id="IPR050313">
    <property type="entry name" value="Carb_Metab_HTH_regulators"/>
</dbReference>
<feature type="domain" description="HTH deoR-type" evidence="4">
    <location>
        <begin position="3"/>
        <end position="58"/>
    </location>
</feature>
<dbReference type="SUPFAM" id="SSF46785">
    <property type="entry name" value="Winged helix' DNA-binding domain"/>
    <property type="match status" value="1"/>
</dbReference>
<evidence type="ECO:0000313" key="5">
    <source>
        <dbReference type="EMBL" id="GIH71335.1"/>
    </source>
</evidence>
<gene>
    <name evidence="5" type="ORF">Mth01_35880</name>
</gene>
<evidence type="ECO:0000256" key="3">
    <source>
        <dbReference type="ARBA" id="ARBA00023163"/>
    </source>
</evidence>
<dbReference type="Proteomes" id="UP000610966">
    <property type="component" value="Unassembled WGS sequence"/>
</dbReference>
<dbReference type="InterPro" id="IPR036390">
    <property type="entry name" value="WH_DNA-bd_sf"/>
</dbReference>
<dbReference type="Pfam" id="PF00455">
    <property type="entry name" value="DeoRC"/>
    <property type="match status" value="1"/>
</dbReference>
<dbReference type="InterPro" id="IPR018356">
    <property type="entry name" value="Tscrpt_reg_HTH_DeoR_CS"/>
</dbReference>
<keyword evidence="6" id="KW-1185">Reference proteome</keyword>
<organism evidence="5 6">
    <name type="scientific">Sphaerimonospora thailandensis</name>
    <dbReference type="NCBI Taxonomy" id="795644"/>
    <lineage>
        <taxon>Bacteria</taxon>
        <taxon>Bacillati</taxon>
        <taxon>Actinomycetota</taxon>
        <taxon>Actinomycetes</taxon>
        <taxon>Streptosporangiales</taxon>
        <taxon>Streptosporangiaceae</taxon>
        <taxon>Sphaerimonospora</taxon>
    </lineage>
</organism>
<evidence type="ECO:0000259" key="4">
    <source>
        <dbReference type="PROSITE" id="PS51000"/>
    </source>
</evidence>
<dbReference type="Gene3D" id="1.10.10.10">
    <property type="entry name" value="Winged helix-like DNA-binding domain superfamily/Winged helix DNA-binding domain"/>
    <property type="match status" value="1"/>
</dbReference>
<dbReference type="SMART" id="SM00420">
    <property type="entry name" value="HTH_DEOR"/>
    <property type="match status" value="1"/>
</dbReference>
<reference evidence="5" key="1">
    <citation type="submission" date="2021-01" db="EMBL/GenBank/DDBJ databases">
        <title>Whole genome shotgun sequence of Sphaerimonospora thailandensis NBRC 107569.</title>
        <authorList>
            <person name="Komaki H."/>
            <person name="Tamura T."/>
        </authorList>
    </citation>
    <scope>NUCLEOTIDE SEQUENCE</scope>
    <source>
        <strain evidence="5">NBRC 107569</strain>
    </source>
</reference>
<proteinExistence type="predicted"/>
<evidence type="ECO:0000256" key="1">
    <source>
        <dbReference type="ARBA" id="ARBA00023015"/>
    </source>
</evidence>